<keyword evidence="3" id="KW-1003">Cell membrane</keyword>
<evidence type="ECO:0000256" key="4">
    <source>
        <dbReference type="ARBA" id="ARBA00022519"/>
    </source>
</evidence>
<protein>
    <recommendedName>
        <fullName evidence="12">TIGR01620 family protein</fullName>
    </recommendedName>
</protein>
<comment type="similarity">
    <text evidence="2">Belongs to the UPF0283 family.</text>
</comment>
<evidence type="ECO:0000256" key="3">
    <source>
        <dbReference type="ARBA" id="ARBA00022475"/>
    </source>
</evidence>
<evidence type="ECO:0000313" key="10">
    <source>
        <dbReference type="EMBL" id="GJE07123.1"/>
    </source>
</evidence>
<dbReference type="PANTHER" id="PTHR39342">
    <property type="entry name" value="UPF0283 MEMBRANE PROTEIN YCJF"/>
    <property type="match status" value="1"/>
</dbReference>
<evidence type="ECO:0000256" key="8">
    <source>
        <dbReference type="SAM" id="MobiDB-lite"/>
    </source>
</evidence>
<dbReference type="InterPro" id="IPR006507">
    <property type="entry name" value="UPF0283"/>
</dbReference>
<name>A0ABQ4SXC2_9HYPH</name>
<evidence type="ECO:0000256" key="5">
    <source>
        <dbReference type="ARBA" id="ARBA00022692"/>
    </source>
</evidence>
<reference evidence="10" key="2">
    <citation type="submission" date="2021-08" db="EMBL/GenBank/DDBJ databases">
        <authorList>
            <person name="Tani A."/>
            <person name="Ola A."/>
            <person name="Ogura Y."/>
            <person name="Katsura K."/>
            <person name="Hayashi T."/>
        </authorList>
    </citation>
    <scope>NUCLEOTIDE SEQUENCE</scope>
    <source>
        <strain evidence="10">LMG 23639</strain>
    </source>
</reference>
<dbReference type="PANTHER" id="PTHR39342:SF1">
    <property type="entry name" value="UPF0283 MEMBRANE PROTEIN YCJF"/>
    <property type="match status" value="1"/>
</dbReference>
<evidence type="ECO:0000256" key="9">
    <source>
        <dbReference type="SAM" id="Phobius"/>
    </source>
</evidence>
<feature type="transmembrane region" description="Helical" evidence="9">
    <location>
        <begin position="63"/>
        <end position="83"/>
    </location>
</feature>
<dbReference type="InterPro" id="IPR021147">
    <property type="entry name" value="DUF697"/>
</dbReference>
<evidence type="ECO:0008006" key="12">
    <source>
        <dbReference type="Google" id="ProtNLM"/>
    </source>
</evidence>
<evidence type="ECO:0000256" key="2">
    <source>
        <dbReference type="ARBA" id="ARBA00008255"/>
    </source>
</evidence>
<evidence type="ECO:0000256" key="1">
    <source>
        <dbReference type="ARBA" id="ARBA00004429"/>
    </source>
</evidence>
<comment type="caution">
    <text evidence="10">The sequence shown here is derived from an EMBL/GenBank/DDBJ whole genome shotgun (WGS) entry which is preliminary data.</text>
</comment>
<reference evidence="10" key="1">
    <citation type="journal article" date="2021" name="Front. Microbiol.">
        <title>Comprehensive Comparative Genomics and Phenotyping of Methylobacterium Species.</title>
        <authorList>
            <person name="Alessa O."/>
            <person name="Ogura Y."/>
            <person name="Fujitani Y."/>
            <person name="Takami H."/>
            <person name="Hayashi T."/>
            <person name="Sahin N."/>
            <person name="Tani A."/>
        </authorList>
    </citation>
    <scope>NUCLEOTIDE SEQUENCE</scope>
    <source>
        <strain evidence="10">LMG 23639</strain>
    </source>
</reference>
<keyword evidence="4" id="KW-0997">Cell inner membrane</keyword>
<keyword evidence="7 9" id="KW-0472">Membrane</keyword>
<accession>A0ABQ4SXC2</accession>
<dbReference type="RefSeq" id="WP_238276161.1">
    <property type="nucleotide sequence ID" value="NZ_BPQR01000041.1"/>
</dbReference>
<keyword evidence="6 9" id="KW-1133">Transmembrane helix</keyword>
<dbReference type="Proteomes" id="UP001055102">
    <property type="component" value="Unassembled WGS sequence"/>
</dbReference>
<dbReference type="EMBL" id="BPQR01000041">
    <property type="protein sequence ID" value="GJE07123.1"/>
    <property type="molecule type" value="Genomic_DNA"/>
</dbReference>
<evidence type="ECO:0000313" key="11">
    <source>
        <dbReference type="Proteomes" id="UP001055102"/>
    </source>
</evidence>
<dbReference type="NCBIfam" id="TIGR01620">
    <property type="entry name" value="hyp_HI0043"/>
    <property type="match status" value="1"/>
</dbReference>
<organism evidence="10 11">
    <name type="scientific">Methylobacterium jeotgali</name>
    <dbReference type="NCBI Taxonomy" id="381630"/>
    <lineage>
        <taxon>Bacteria</taxon>
        <taxon>Pseudomonadati</taxon>
        <taxon>Pseudomonadota</taxon>
        <taxon>Alphaproteobacteria</taxon>
        <taxon>Hyphomicrobiales</taxon>
        <taxon>Methylobacteriaceae</taxon>
        <taxon>Methylobacterium</taxon>
    </lineage>
</organism>
<proteinExistence type="inferred from homology"/>
<sequence length="349" mass="36565">MSSGQRPRAYRLSRSEPETDGAAPPRVAERAAPEVRIVEEPFEIVEAADGTPVPVAPRRGVPWGSLFLGALGSLVAIAVGLSVERLVADLFQAAPWLGAVALALVVVAAVAFLAMVGREAAGLLRERQIERLREKALAAIAARDHTGAQGVVRELAALYGGRPALDGARHRLKELDDAILDVDDRLGVAESELLASLDRQAQAAVANAAKQVSAVTALSPRAIVDVAFVVFSAARLLRRIAGIYGGRPGFLGFVRLARAAFAHLTITGGMAVGESMMQQVLGLGLAARISAKLGEGVLNGLMTARFGLAAIAVCRPLPYVRAEPPRLADVAGELLRAAPETERDSAKPL</sequence>
<comment type="subcellular location">
    <subcellularLocation>
        <location evidence="1">Cell inner membrane</location>
        <topology evidence="1">Multi-pass membrane protein</topology>
    </subcellularLocation>
</comment>
<evidence type="ECO:0000256" key="7">
    <source>
        <dbReference type="ARBA" id="ARBA00023136"/>
    </source>
</evidence>
<keyword evidence="5 9" id="KW-0812">Transmembrane</keyword>
<gene>
    <name evidence="10" type="ORF">AOPFMNJM_2447</name>
</gene>
<keyword evidence="11" id="KW-1185">Reference proteome</keyword>
<dbReference type="Pfam" id="PF05128">
    <property type="entry name" value="DUF697"/>
    <property type="match status" value="1"/>
</dbReference>
<feature type="transmembrane region" description="Helical" evidence="9">
    <location>
        <begin position="95"/>
        <end position="117"/>
    </location>
</feature>
<feature type="region of interest" description="Disordered" evidence="8">
    <location>
        <begin position="1"/>
        <end position="30"/>
    </location>
</feature>
<evidence type="ECO:0000256" key="6">
    <source>
        <dbReference type="ARBA" id="ARBA00022989"/>
    </source>
</evidence>